<feature type="region of interest" description="Disordered" evidence="1">
    <location>
        <begin position="87"/>
        <end position="125"/>
    </location>
</feature>
<protein>
    <recommendedName>
        <fullName evidence="4">Ribosome assembly protein 3</fullName>
    </recommendedName>
</protein>
<organism evidence="2 3">
    <name type="scientific">Porphyridium purpureum</name>
    <name type="common">Red alga</name>
    <name type="synonym">Porphyridium cruentum</name>
    <dbReference type="NCBI Taxonomy" id="35688"/>
    <lineage>
        <taxon>Eukaryota</taxon>
        <taxon>Rhodophyta</taxon>
        <taxon>Bangiophyceae</taxon>
        <taxon>Porphyridiales</taxon>
        <taxon>Porphyridiaceae</taxon>
        <taxon>Porphyridium</taxon>
    </lineage>
</organism>
<evidence type="ECO:0000313" key="2">
    <source>
        <dbReference type="EMBL" id="KAA8498347.1"/>
    </source>
</evidence>
<feature type="compositionally biased region" description="Basic and acidic residues" evidence="1">
    <location>
        <begin position="17"/>
        <end position="34"/>
    </location>
</feature>
<name>A0A5J4Z6Q3_PORPP</name>
<keyword evidence="3" id="KW-1185">Reference proteome</keyword>
<dbReference type="AlphaFoldDB" id="A0A5J4Z6Q3"/>
<dbReference type="EMBL" id="VRMN01000001">
    <property type="protein sequence ID" value="KAA8498347.1"/>
    <property type="molecule type" value="Genomic_DNA"/>
</dbReference>
<dbReference type="Proteomes" id="UP000324585">
    <property type="component" value="Unassembled WGS sequence"/>
</dbReference>
<gene>
    <name evidence="2" type="ORF">FVE85_5932</name>
</gene>
<evidence type="ECO:0008006" key="4">
    <source>
        <dbReference type="Google" id="ProtNLM"/>
    </source>
</evidence>
<comment type="caution">
    <text evidence="2">The sequence shown here is derived from an EMBL/GenBank/DDBJ whole genome shotgun (WGS) entry which is preliminary data.</text>
</comment>
<evidence type="ECO:0000313" key="3">
    <source>
        <dbReference type="Proteomes" id="UP000324585"/>
    </source>
</evidence>
<evidence type="ECO:0000256" key="1">
    <source>
        <dbReference type="SAM" id="MobiDB-lite"/>
    </source>
</evidence>
<feature type="region of interest" description="Disordered" evidence="1">
    <location>
        <begin position="1"/>
        <end position="70"/>
    </location>
</feature>
<accession>A0A5J4Z6Q3</accession>
<sequence length="357" mass="40094">MSRQPAAATTDGQVDQNARKMEENGEAEEVVRESRRQRRRRRSLSALDGENGVRDPASESTRTGPSSRQSIDVCVSLDAFWEHEQRSNVSDDLVSTEKHTKKKRRSLPGAQALADGSNEAQQPSKARSLAQVMKSVKHPERWVDRLARVLEKSVDLLDLCTSDMRTESANPGNEREDLLEKPKARDKDIVSLMVADLIKLNGALPNLARASIWRRASRCATFHERQASKAAAREEQHRESEKVRSDGRFAFLEDGAGSDFELFSTELGMKYTASVGALDPAAGDTQTKFEDLFMEFATREFEPSMDKLMSSENLDAERTLLLARFLRQSAGAFHENYQRAAIDLFHSDRMCAREATE</sequence>
<feature type="compositionally biased region" description="Polar residues" evidence="1">
    <location>
        <begin position="58"/>
        <end position="70"/>
    </location>
</feature>
<proteinExistence type="predicted"/>
<reference evidence="3" key="1">
    <citation type="journal article" date="2019" name="Nat. Commun.">
        <title>Expansion of phycobilisome linker gene families in mesophilic red algae.</title>
        <authorList>
            <person name="Lee J."/>
            <person name="Kim D."/>
            <person name="Bhattacharya D."/>
            <person name="Yoon H.S."/>
        </authorList>
    </citation>
    <scope>NUCLEOTIDE SEQUENCE [LARGE SCALE GENOMIC DNA]</scope>
    <source>
        <strain evidence="3">CCMP 1328</strain>
    </source>
</reference>